<evidence type="ECO:0000259" key="3">
    <source>
        <dbReference type="PROSITE" id="PS51186"/>
    </source>
</evidence>
<dbReference type="PANTHER" id="PTHR43877">
    <property type="entry name" value="AMINOALKYLPHOSPHONATE N-ACETYLTRANSFERASE-RELATED-RELATED"/>
    <property type="match status" value="1"/>
</dbReference>
<feature type="domain" description="N-acetyltransferase" evidence="3">
    <location>
        <begin position="3"/>
        <end position="176"/>
    </location>
</feature>
<dbReference type="InterPro" id="IPR050832">
    <property type="entry name" value="Bact_Acetyltransf"/>
</dbReference>
<reference evidence="4" key="2">
    <citation type="submission" date="2023-12" db="EMBL/GenBank/DDBJ databases">
        <authorList>
            <person name="Sun Q."/>
            <person name="Inoue M."/>
        </authorList>
    </citation>
    <scope>NUCLEOTIDE SEQUENCE</scope>
    <source>
        <strain evidence="4">JCM 17590</strain>
    </source>
</reference>
<protein>
    <submittedName>
        <fullName evidence="4">GNAT family N-acetyltransferase</fullName>
    </submittedName>
</protein>
<gene>
    <name evidence="4" type="ORF">GCM10022286_18080</name>
</gene>
<keyword evidence="5" id="KW-1185">Reference proteome</keyword>
<dbReference type="PROSITE" id="PS51186">
    <property type="entry name" value="GNAT"/>
    <property type="match status" value="1"/>
</dbReference>
<dbReference type="Proteomes" id="UP001415169">
    <property type="component" value="Unassembled WGS sequence"/>
</dbReference>
<evidence type="ECO:0000313" key="5">
    <source>
        <dbReference type="Proteomes" id="UP001415169"/>
    </source>
</evidence>
<dbReference type="Pfam" id="PF00583">
    <property type="entry name" value="Acetyltransf_1"/>
    <property type="match status" value="1"/>
</dbReference>
<name>A0ABP7ZK29_9MICO</name>
<sequence length="176" mass="18869">MPVQITQATAADAERVAELAARTFPLACPPDAPAADIEAFIAQHLTAARFAEYVTDASRLVLIADDGTGLSGYAMLVFGEPYDEQVAAQLTARPTAELSKIYVAPEHHGAGVAAALMEAAIEQAAARGAASVWLGTNQENARAQRFYAKSGFANVGVKRFRLGDRWEDDFVFERLL</sequence>
<dbReference type="CDD" id="cd04301">
    <property type="entry name" value="NAT_SF"/>
    <property type="match status" value="1"/>
</dbReference>
<dbReference type="InterPro" id="IPR000182">
    <property type="entry name" value="GNAT_dom"/>
</dbReference>
<dbReference type="EMBL" id="BAABBV010000001">
    <property type="protein sequence ID" value="GAA4161059.1"/>
    <property type="molecule type" value="Genomic_DNA"/>
</dbReference>
<dbReference type="InterPro" id="IPR016181">
    <property type="entry name" value="Acyl_CoA_acyltransferase"/>
</dbReference>
<dbReference type="Gene3D" id="3.40.630.30">
    <property type="match status" value="1"/>
</dbReference>
<evidence type="ECO:0000256" key="2">
    <source>
        <dbReference type="ARBA" id="ARBA00023315"/>
    </source>
</evidence>
<reference evidence="4" key="1">
    <citation type="journal article" date="2014" name="Int. J. Syst. Evol. Microbiol.">
        <title>Complete genome of a new Firmicutes species belonging to the dominant human colonic microbiota ('Ruminococcus bicirculans') reveals two chromosomes and a selective capacity to utilize plant glucans.</title>
        <authorList>
            <consortium name="NISC Comparative Sequencing Program"/>
            <person name="Wegmann U."/>
            <person name="Louis P."/>
            <person name="Goesmann A."/>
            <person name="Henrissat B."/>
            <person name="Duncan S.H."/>
            <person name="Flint H.J."/>
        </authorList>
    </citation>
    <scope>NUCLEOTIDE SEQUENCE</scope>
    <source>
        <strain evidence="4">JCM 17590</strain>
    </source>
</reference>
<evidence type="ECO:0000313" key="4">
    <source>
        <dbReference type="EMBL" id="GAA4161059.1"/>
    </source>
</evidence>
<organism evidence="4 5">
    <name type="scientific">Gryllotalpicola daejeonensis</name>
    <dbReference type="NCBI Taxonomy" id="993087"/>
    <lineage>
        <taxon>Bacteria</taxon>
        <taxon>Bacillati</taxon>
        <taxon>Actinomycetota</taxon>
        <taxon>Actinomycetes</taxon>
        <taxon>Micrococcales</taxon>
        <taxon>Microbacteriaceae</taxon>
        <taxon>Gryllotalpicola</taxon>
    </lineage>
</organism>
<dbReference type="SUPFAM" id="SSF55729">
    <property type="entry name" value="Acyl-CoA N-acyltransferases (Nat)"/>
    <property type="match status" value="1"/>
</dbReference>
<dbReference type="RefSeq" id="WP_344791435.1">
    <property type="nucleotide sequence ID" value="NZ_BAABBV010000001.1"/>
</dbReference>
<comment type="caution">
    <text evidence="4">The sequence shown here is derived from an EMBL/GenBank/DDBJ whole genome shotgun (WGS) entry which is preliminary data.</text>
</comment>
<keyword evidence="2" id="KW-0012">Acyltransferase</keyword>
<keyword evidence="1" id="KW-0808">Transferase</keyword>
<proteinExistence type="predicted"/>
<accession>A0ABP7ZK29</accession>
<evidence type="ECO:0000256" key="1">
    <source>
        <dbReference type="ARBA" id="ARBA00022679"/>
    </source>
</evidence>